<comment type="caution">
    <text evidence="5">The sequence shown here is derived from an EMBL/GenBank/DDBJ whole genome shotgun (WGS) entry which is preliminary data.</text>
</comment>
<feature type="region of interest" description="Disordered" evidence="3">
    <location>
        <begin position="380"/>
        <end position="413"/>
    </location>
</feature>
<dbReference type="Proteomes" id="UP000033448">
    <property type="component" value="Unassembled WGS sequence"/>
</dbReference>
<dbReference type="Pfam" id="PF13692">
    <property type="entry name" value="Glyco_trans_1_4"/>
    <property type="match status" value="1"/>
</dbReference>
<dbReference type="GO" id="GO:0016757">
    <property type="term" value="F:glycosyltransferase activity"/>
    <property type="evidence" value="ECO:0007669"/>
    <property type="project" value="UniProtKB-KW"/>
</dbReference>
<name>A0A0F0L104_9MICO</name>
<dbReference type="Pfam" id="PF13439">
    <property type="entry name" value="Glyco_transf_4"/>
    <property type="match status" value="1"/>
</dbReference>
<dbReference type="PANTHER" id="PTHR12526">
    <property type="entry name" value="GLYCOSYLTRANSFERASE"/>
    <property type="match status" value="1"/>
</dbReference>
<keyword evidence="6" id="KW-1185">Reference proteome</keyword>
<feature type="region of interest" description="Disordered" evidence="3">
    <location>
        <begin position="1"/>
        <end position="23"/>
    </location>
</feature>
<dbReference type="PANTHER" id="PTHR12526:SF600">
    <property type="entry name" value="GLYCOSYL TRANSFERASE GROUP 1"/>
    <property type="match status" value="1"/>
</dbReference>
<dbReference type="EMBL" id="JYIT01000065">
    <property type="protein sequence ID" value="KJL26354.1"/>
    <property type="molecule type" value="Genomic_DNA"/>
</dbReference>
<protein>
    <recommendedName>
        <fullName evidence="4">Glycosyltransferase subfamily 4-like N-terminal domain-containing protein</fullName>
    </recommendedName>
</protein>
<accession>A0A0F0L104</accession>
<dbReference type="AlphaFoldDB" id="A0A0F0L104"/>
<evidence type="ECO:0000256" key="3">
    <source>
        <dbReference type="SAM" id="MobiDB-lite"/>
    </source>
</evidence>
<dbReference type="RefSeq" id="WP_045249793.1">
    <property type="nucleotide sequence ID" value="NZ_JYIT01000065.1"/>
</dbReference>
<dbReference type="PATRIC" id="fig|582680.7.peg.1108"/>
<feature type="compositionally biased region" description="Low complexity" evidence="3">
    <location>
        <begin position="14"/>
        <end position="23"/>
    </location>
</feature>
<reference evidence="5 6" key="1">
    <citation type="submission" date="2015-02" db="EMBL/GenBank/DDBJ databases">
        <title>Draft genome sequences of ten Microbacterium spp. with emphasis on heavy metal contaminated environments.</title>
        <authorList>
            <person name="Corretto E."/>
        </authorList>
    </citation>
    <scope>NUCLEOTIDE SEQUENCE [LARGE SCALE GENOMIC DNA]</scope>
    <source>
        <strain evidence="5 6">DSM 23848</strain>
    </source>
</reference>
<dbReference type="Gene3D" id="3.40.50.2000">
    <property type="entry name" value="Glycogen Phosphorylase B"/>
    <property type="match status" value="2"/>
</dbReference>
<feature type="compositionally biased region" description="Gly residues" evidence="3">
    <location>
        <begin position="393"/>
        <end position="413"/>
    </location>
</feature>
<dbReference type="InterPro" id="IPR028098">
    <property type="entry name" value="Glyco_trans_4-like_N"/>
</dbReference>
<dbReference type="SUPFAM" id="SSF53756">
    <property type="entry name" value="UDP-Glycosyltransferase/glycogen phosphorylase"/>
    <property type="match status" value="1"/>
</dbReference>
<evidence type="ECO:0000313" key="6">
    <source>
        <dbReference type="Proteomes" id="UP000033448"/>
    </source>
</evidence>
<organism evidence="5 6">
    <name type="scientific">Microbacterium azadirachtae</name>
    <dbReference type="NCBI Taxonomy" id="582680"/>
    <lineage>
        <taxon>Bacteria</taxon>
        <taxon>Bacillati</taxon>
        <taxon>Actinomycetota</taxon>
        <taxon>Actinomycetes</taxon>
        <taxon>Micrococcales</taxon>
        <taxon>Microbacteriaceae</taxon>
        <taxon>Microbacterium</taxon>
    </lineage>
</organism>
<keyword evidence="2" id="KW-0808">Transferase</keyword>
<evidence type="ECO:0000256" key="1">
    <source>
        <dbReference type="ARBA" id="ARBA00022676"/>
    </source>
</evidence>
<evidence type="ECO:0000256" key="2">
    <source>
        <dbReference type="ARBA" id="ARBA00022679"/>
    </source>
</evidence>
<gene>
    <name evidence="5" type="ORF">RL72_01070</name>
</gene>
<proteinExistence type="predicted"/>
<evidence type="ECO:0000259" key="4">
    <source>
        <dbReference type="Pfam" id="PF13439"/>
    </source>
</evidence>
<sequence>MARARAPHGSAGRTATQPRAASARAPQSAILWLSVEVPDRFGQGGQRRQYHQIAALRENGRRVVVVSPAGPQDDSSIAALGEVLRPRLHVRGRAVPGAARRLSRRLRSEPWDAIVVSHQDSLWLLPEETEVPVLLDVHNAMSAWYLSRGLPVQAGRHRDLETRAIARADAVMTCSETERVRLIAQHPEAAARTFTAPLGIDPQEWPDRDYSRALPLVVLFGGWGWEPNRRGLEWFAGEVWPRLAARAPEAQCRIAGTGLDPSVALPTGVEFVGKVPSLADFAAEATVVAVPVVDGVGAAMKFAESMATGAAVIATPDAANAFPGAQARVSADPAAWAEWIAERLRRRGEEPVPAAERAQVLAERTWAACVAPIEGWLSAQSGRGDATAPPGDGARGTTGDGAPGGGTTGRSTP</sequence>
<feature type="domain" description="Glycosyltransferase subfamily 4-like N-terminal" evidence="4">
    <location>
        <begin position="44"/>
        <end position="203"/>
    </location>
</feature>
<feature type="compositionally biased region" description="Low complexity" evidence="3">
    <location>
        <begin position="382"/>
        <end position="392"/>
    </location>
</feature>
<keyword evidence="1" id="KW-0328">Glycosyltransferase</keyword>
<evidence type="ECO:0000313" key="5">
    <source>
        <dbReference type="EMBL" id="KJL26354.1"/>
    </source>
</evidence>